<evidence type="ECO:0000256" key="5">
    <source>
        <dbReference type="ARBA" id="ARBA00023295"/>
    </source>
</evidence>
<comment type="caution">
    <text evidence="8">The sequence shown here is derived from an EMBL/GenBank/DDBJ whole genome shotgun (WGS) entry which is preliminary data.</text>
</comment>
<keyword evidence="7" id="KW-1133">Transmembrane helix</keyword>
<feature type="transmembrane region" description="Helical" evidence="7">
    <location>
        <begin position="57"/>
        <end position="76"/>
    </location>
</feature>
<evidence type="ECO:0000256" key="3">
    <source>
        <dbReference type="ARBA" id="ARBA00022638"/>
    </source>
</evidence>
<dbReference type="Pfam" id="PF00959">
    <property type="entry name" value="Phage_lysozyme"/>
    <property type="match status" value="1"/>
</dbReference>
<evidence type="ECO:0000256" key="1">
    <source>
        <dbReference type="ARBA" id="ARBA00000632"/>
    </source>
</evidence>
<organism evidence="8 9">
    <name type="scientific">Stenotrophomonas maltophilia</name>
    <name type="common">Pseudomonas maltophilia</name>
    <name type="synonym">Xanthomonas maltophilia</name>
    <dbReference type="NCBI Taxonomy" id="40324"/>
    <lineage>
        <taxon>Bacteria</taxon>
        <taxon>Pseudomonadati</taxon>
        <taxon>Pseudomonadota</taxon>
        <taxon>Gammaproteobacteria</taxon>
        <taxon>Lysobacterales</taxon>
        <taxon>Lysobacteraceae</taxon>
        <taxon>Stenotrophomonas</taxon>
        <taxon>Stenotrophomonas maltophilia group</taxon>
    </lineage>
</organism>
<dbReference type="RefSeq" id="WP_159054930.1">
    <property type="nucleotide sequence ID" value="NZ_CP028358.1"/>
</dbReference>
<dbReference type="PANTHER" id="PTHR38107:SF3">
    <property type="entry name" value="LYSOZYME RRRD-RELATED"/>
    <property type="match status" value="1"/>
</dbReference>
<dbReference type="GO" id="GO:0031640">
    <property type="term" value="P:killing of cells of another organism"/>
    <property type="evidence" value="ECO:0007669"/>
    <property type="project" value="UniProtKB-KW"/>
</dbReference>
<keyword evidence="3 6" id="KW-0081">Bacteriolytic enzyme</keyword>
<evidence type="ECO:0000313" key="8">
    <source>
        <dbReference type="EMBL" id="EKZ1927431.1"/>
    </source>
</evidence>
<dbReference type="EMBL" id="ABLTIR010000052">
    <property type="protein sequence ID" value="EKZ1927431.1"/>
    <property type="molecule type" value="Genomic_DNA"/>
</dbReference>
<comment type="catalytic activity">
    <reaction evidence="1 6">
        <text>Hydrolysis of (1-&gt;4)-beta-linkages between N-acetylmuramic acid and N-acetyl-D-glucosamine residues in a peptidoglycan and between N-acetyl-D-glucosamine residues in chitodextrins.</text>
        <dbReference type="EC" id="3.2.1.17"/>
    </reaction>
</comment>
<keyword evidence="4 6" id="KW-0378">Hydrolase</keyword>
<dbReference type="GO" id="GO:0003796">
    <property type="term" value="F:lysozyme activity"/>
    <property type="evidence" value="ECO:0007669"/>
    <property type="project" value="UniProtKB-EC"/>
</dbReference>
<name>A0AAI9G598_STEMA</name>
<dbReference type="InterPro" id="IPR023347">
    <property type="entry name" value="Lysozyme_dom_sf"/>
</dbReference>
<dbReference type="AlphaFoldDB" id="A0AAI9G598"/>
<dbReference type="SUPFAM" id="SSF53955">
    <property type="entry name" value="Lysozyme-like"/>
    <property type="match status" value="1"/>
</dbReference>
<proteinExistence type="inferred from homology"/>
<evidence type="ECO:0000256" key="6">
    <source>
        <dbReference type="RuleBase" id="RU003788"/>
    </source>
</evidence>
<sequence>MRFLETSFKDDDQSKTETLPIGLVCAWRTWPAGILVCPSAIFPWRWRMAAEQPGNKALPIAGGMLATMLALLLGLVQPFEGYSAQPYRDVVGKLTVCYGHTAKVEQRTYTRAECERLLQSDLGVAWNTVQSCIKVPMTDYQAAALTSFAFNVGPGGAGVKDGLCTLRNGQQPRIRVYANQGRWDLACAQLSNWANAGGKSYKGLERRRTAERAMCEGRY</sequence>
<evidence type="ECO:0000256" key="4">
    <source>
        <dbReference type="ARBA" id="ARBA00022801"/>
    </source>
</evidence>
<dbReference type="InterPro" id="IPR023346">
    <property type="entry name" value="Lysozyme-like_dom_sf"/>
</dbReference>
<dbReference type="GO" id="GO:0009253">
    <property type="term" value="P:peptidoglycan catabolic process"/>
    <property type="evidence" value="ECO:0007669"/>
    <property type="project" value="InterPro"/>
</dbReference>
<evidence type="ECO:0000256" key="7">
    <source>
        <dbReference type="SAM" id="Phobius"/>
    </source>
</evidence>
<accession>A0AAI9G598</accession>
<feature type="transmembrane region" description="Helical" evidence="7">
    <location>
        <begin position="20"/>
        <end position="45"/>
    </location>
</feature>
<evidence type="ECO:0000256" key="2">
    <source>
        <dbReference type="ARBA" id="ARBA00022529"/>
    </source>
</evidence>
<keyword evidence="7" id="KW-0812">Transmembrane</keyword>
<dbReference type="Proteomes" id="UP001225498">
    <property type="component" value="Unassembled WGS sequence"/>
</dbReference>
<dbReference type="GO" id="GO:0016998">
    <property type="term" value="P:cell wall macromolecule catabolic process"/>
    <property type="evidence" value="ECO:0007669"/>
    <property type="project" value="InterPro"/>
</dbReference>
<keyword evidence="5 6" id="KW-0326">Glycosidase</keyword>
<dbReference type="InterPro" id="IPR051018">
    <property type="entry name" value="Bacteriophage_GH24"/>
</dbReference>
<dbReference type="GO" id="GO:0042742">
    <property type="term" value="P:defense response to bacterium"/>
    <property type="evidence" value="ECO:0007669"/>
    <property type="project" value="UniProtKB-KW"/>
</dbReference>
<keyword evidence="2 6" id="KW-0929">Antimicrobial</keyword>
<gene>
    <name evidence="8" type="ORF">REH87_002452</name>
</gene>
<dbReference type="InterPro" id="IPR002196">
    <property type="entry name" value="Glyco_hydro_24"/>
</dbReference>
<dbReference type="Gene3D" id="1.10.530.40">
    <property type="match status" value="1"/>
</dbReference>
<protein>
    <recommendedName>
        <fullName evidence="6">Lysozyme</fullName>
        <ecNumber evidence="6">3.2.1.17</ecNumber>
    </recommendedName>
</protein>
<dbReference type="CDD" id="cd16900">
    <property type="entry name" value="endolysin_R21-like"/>
    <property type="match status" value="1"/>
</dbReference>
<reference evidence="8" key="1">
    <citation type="submission" date="2023-08" db="EMBL/GenBank/DDBJ databases">
        <authorList>
            <consortium name="Clinical and Environmental Microbiology Branch: Whole genome sequencing antimicrobial resistance pathogens in the healthcare setting"/>
        </authorList>
    </citation>
    <scope>NUCLEOTIDE SEQUENCE</scope>
    <source>
        <strain evidence="8">2023CJ-00293</strain>
    </source>
</reference>
<dbReference type="InterPro" id="IPR034690">
    <property type="entry name" value="Endolysin_T4_type"/>
</dbReference>
<dbReference type="EC" id="3.2.1.17" evidence="6"/>
<evidence type="ECO:0000313" key="9">
    <source>
        <dbReference type="Proteomes" id="UP001225498"/>
    </source>
</evidence>
<dbReference type="PANTHER" id="PTHR38107">
    <property type="match status" value="1"/>
</dbReference>
<keyword evidence="7" id="KW-0472">Membrane</keyword>
<dbReference type="HAMAP" id="MF_04110">
    <property type="entry name" value="ENDOLYSIN_T4"/>
    <property type="match status" value="1"/>
</dbReference>
<comment type="similarity">
    <text evidence="6">Belongs to the glycosyl hydrolase 24 family.</text>
</comment>